<protein>
    <submittedName>
        <fullName evidence="1">Uncharacterized protein</fullName>
    </submittedName>
</protein>
<organism evidence="1 2">
    <name type="scientific">Paenibacillus lutimineralis</name>
    <dbReference type="NCBI Taxonomy" id="2707005"/>
    <lineage>
        <taxon>Bacteria</taxon>
        <taxon>Bacillati</taxon>
        <taxon>Bacillota</taxon>
        <taxon>Bacilli</taxon>
        <taxon>Bacillales</taxon>
        <taxon>Paenibacillaceae</taxon>
        <taxon>Paenibacillus</taxon>
    </lineage>
</organism>
<dbReference type="Proteomes" id="UP000270678">
    <property type="component" value="Chromosome"/>
</dbReference>
<keyword evidence="2" id="KW-1185">Reference proteome</keyword>
<evidence type="ECO:0000313" key="2">
    <source>
        <dbReference type="Proteomes" id="UP000270678"/>
    </source>
</evidence>
<proteinExistence type="predicted"/>
<name>A0A3Q9I9D0_9BACL</name>
<dbReference type="EMBL" id="CP034346">
    <property type="protein sequence ID" value="AZS14090.1"/>
    <property type="molecule type" value="Genomic_DNA"/>
</dbReference>
<reference evidence="2" key="1">
    <citation type="submission" date="2018-12" db="EMBL/GenBank/DDBJ databases">
        <title>Complete genome sequence of Paenibacillus sp. MBLB1234.</title>
        <authorList>
            <person name="Nam Y.-D."/>
            <person name="Kang J."/>
            <person name="Chung W.-H."/>
            <person name="Park Y.S."/>
        </authorList>
    </citation>
    <scope>NUCLEOTIDE SEQUENCE [LARGE SCALE GENOMIC DNA]</scope>
    <source>
        <strain evidence="2">MBLB1234</strain>
    </source>
</reference>
<accession>A0A3Q9I9D0</accession>
<evidence type="ECO:0000313" key="1">
    <source>
        <dbReference type="EMBL" id="AZS14090.1"/>
    </source>
</evidence>
<dbReference type="KEGG" id="plut:EI981_06225"/>
<gene>
    <name evidence="1" type="ORF">EI981_06225</name>
</gene>
<dbReference type="AlphaFoldDB" id="A0A3Q9I9D0"/>
<sequence length="83" mass="9378">MKFYIARKPTDESRSLILGLSSIGFLIKSGLFEQPLIAKKRLQPSYTGHAAFIYYTSSSHSSKDKDGSAFNSRSENLLSFHFR</sequence>